<dbReference type="eggNOG" id="COG0749">
    <property type="taxonomic scope" value="Bacteria"/>
</dbReference>
<dbReference type="HOGENOM" id="CLU_448100_0_0_5"/>
<keyword evidence="8" id="KW-0239">DNA-directed DNA polymerase</keyword>
<evidence type="ECO:0000256" key="4">
    <source>
        <dbReference type="ARBA" id="ARBA00022705"/>
    </source>
</evidence>
<dbReference type="EC" id="2.7.7.7" evidence="3"/>
<dbReference type="KEGG" id="rpx:Rpdx1_2978"/>
<dbReference type="GO" id="GO:0003677">
    <property type="term" value="F:DNA binding"/>
    <property type="evidence" value="ECO:0007669"/>
    <property type="project" value="InterPro"/>
</dbReference>
<dbReference type="OrthoDB" id="5465413at2"/>
<dbReference type="STRING" id="652103.Rpdx1_2978"/>
<dbReference type="SUPFAM" id="SSF56672">
    <property type="entry name" value="DNA/RNA polymerases"/>
    <property type="match status" value="1"/>
</dbReference>
<dbReference type="InterPro" id="IPR012337">
    <property type="entry name" value="RNaseH-like_sf"/>
</dbReference>
<keyword evidence="5" id="KW-0269">Exonuclease</keyword>
<dbReference type="InterPro" id="IPR043502">
    <property type="entry name" value="DNA/RNA_pol_sf"/>
</dbReference>
<keyword evidence="5" id="KW-0378">Hydrolase</keyword>
<gene>
    <name evidence="8" type="ordered locus">Rpdx1_2978</name>
</gene>
<dbReference type="InterPro" id="IPR001098">
    <property type="entry name" value="DNA-dir_DNA_pol_A_palm_dom"/>
</dbReference>
<dbReference type="EMBL" id="CP002418">
    <property type="protein sequence ID" value="ADU44559.1"/>
    <property type="molecule type" value="Genomic_DNA"/>
</dbReference>
<comment type="catalytic activity">
    <reaction evidence="6">
        <text>DNA(n) + a 2'-deoxyribonucleoside 5'-triphosphate = DNA(n+1) + diphosphate</text>
        <dbReference type="Rhea" id="RHEA:22508"/>
        <dbReference type="Rhea" id="RHEA-COMP:17339"/>
        <dbReference type="Rhea" id="RHEA-COMP:17340"/>
        <dbReference type="ChEBI" id="CHEBI:33019"/>
        <dbReference type="ChEBI" id="CHEBI:61560"/>
        <dbReference type="ChEBI" id="CHEBI:173112"/>
        <dbReference type="EC" id="2.7.7.7"/>
    </reaction>
</comment>
<dbReference type="AlphaFoldDB" id="E6VL64"/>
<evidence type="ECO:0000313" key="9">
    <source>
        <dbReference type="Proteomes" id="UP000001402"/>
    </source>
</evidence>
<dbReference type="SMART" id="SM00482">
    <property type="entry name" value="POLAc"/>
    <property type="match status" value="1"/>
</dbReference>
<protein>
    <recommendedName>
        <fullName evidence="3">DNA-directed DNA polymerase</fullName>
        <ecNumber evidence="3">2.7.7.7</ecNumber>
    </recommendedName>
</protein>
<dbReference type="Gene3D" id="3.30.70.370">
    <property type="match status" value="2"/>
</dbReference>
<dbReference type="Gene3D" id="3.30.420.10">
    <property type="entry name" value="Ribonuclease H-like superfamily/Ribonuclease H"/>
    <property type="match status" value="1"/>
</dbReference>
<keyword evidence="4" id="KW-0235">DNA replication</keyword>
<name>E6VL64_RHOPX</name>
<dbReference type="PANTHER" id="PTHR10133:SF27">
    <property type="entry name" value="DNA POLYMERASE NU"/>
    <property type="match status" value="1"/>
</dbReference>
<dbReference type="PANTHER" id="PTHR10133">
    <property type="entry name" value="DNA POLYMERASE I"/>
    <property type="match status" value="1"/>
</dbReference>
<proteinExistence type="inferred from homology"/>
<keyword evidence="5" id="KW-0540">Nuclease</keyword>
<dbReference type="InterPro" id="IPR002298">
    <property type="entry name" value="DNA_polymerase_A"/>
</dbReference>
<evidence type="ECO:0000256" key="5">
    <source>
        <dbReference type="ARBA" id="ARBA00022839"/>
    </source>
</evidence>
<evidence type="ECO:0000256" key="3">
    <source>
        <dbReference type="ARBA" id="ARBA00012417"/>
    </source>
</evidence>
<dbReference type="SUPFAM" id="SSF53098">
    <property type="entry name" value="Ribonuclease H-like"/>
    <property type="match status" value="1"/>
</dbReference>
<comment type="similarity">
    <text evidence="1">Belongs to the DNA polymerase type-A family.</text>
</comment>
<comment type="subunit">
    <text evidence="2">Single-chain monomer with multiple functions.</text>
</comment>
<dbReference type="GO" id="GO:0003887">
    <property type="term" value="F:DNA-directed DNA polymerase activity"/>
    <property type="evidence" value="ECO:0007669"/>
    <property type="project" value="UniProtKB-KW"/>
</dbReference>
<keyword evidence="8" id="KW-0808">Transferase</keyword>
<dbReference type="GO" id="GO:0004527">
    <property type="term" value="F:exonuclease activity"/>
    <property type="evidence" value="ECO:0007669"/>
    <property type="project" value="UniProtKB-KW"/>
</dbReference>
<dbReference type="GO" id="GO:0006261">
    <property type="term" value="P:DNA-templated DNA replication"/>
    <property type="evidence" value="ECO:0007669"/>
    <property type="project" value="InterPro"/>
</dbReference>
<evidence type="ECO:0000256" key="1">
    <source>
        <dbReference type="ARBA" id="ARBA00007705"/>
    </source>
</evidence>
<reference evidence="8" key="1">
    <citation type="submission" date="2010-12" db="EMBL/GenBank/DDBJ databases">
        <title>Complete sequence of Rhodopseudomonas palustris DX-1.</title>
        <authorList>
            <consortium name="US DOE Joint Genome Institute"/>
            <person name="Lucas S."/>
            <person name="Copeland A."/>
            <person name="Lapidus A."/>
            <person name="Cheng J.-F."/>
            <person name="Goodwin L."/>
            <person name="Pitluck S."/>
            <person name="Misra M."/>
            <person name="Chertkov O."/>
            <person name="Detter J.C."/>
            <person name="Han C."/>
            <person name="Tapia R."/>
            <person name="Land M."/>
            <person name="Hauser L."/>
            <person name="Kyrpides N."/>
            <person name="Ivanova N."/>
            <person name="Ovchinnikova G."/>
            <person name="Logan B."/>
            <person name="Oda Y."/>
            <person name="Harwood C."/>
            <person name="Woyke T."/>
        </authorList>
    </citation>
    <scope>NUCLEOTIDE SEQUENCE [LARGE SCALE GENOMIC DNA]</scope>
    <source>
        <strain evidence="8">DX-1</strain>
    </source>
</reference>
<dbReference type="CDD" id="cd08643">
    <property type="entry name" value="DNA_pol_A_pol_I_B"/>
    <property type="match status" value="1"/>
</dbReference>
<dbReference type="Gene3D" id="1.20.1060.10">
    <property type="entry name" value="Taq DNA Polymerase, Chain T, domain 4"/>
    <property type="match status" value="1"/>
</dbReference>
<dbReference type="Proteomes" id="UP000001402">
    <property type="component" value="Chromosome"/>
</dbReference>
<dbReference type="Pfam" id="PF00476">
    <property type="entry name" value="DNA_pol_A"/>
    <property type="match status" value="1"/>
</dbReference>
<organism evidence="8 9">
    <name type="scientific">Rhodopseudomonas palustris (strain DX-1)</name>
    <dbReference type="NCBI Taxonomy" id="652103"/>
    <lineage>
        <taxon>Bacteria</taxon>
        <taxon>Pseudomonadati</taxon>
        <taxon>Pseudomonadota</taxon>
        <taxon>Alphaproteobacteria</taxon>
        <taxon>Hyphomicrobiales</taxon>
        <taxon>Nitrobacteraceae</taxon>
        <taxon>Rhodopseudomonas</taxon>
    </lineage>
</organism>
<feature type="domain" description="DNA-directed DNA polymerase family A palm" evidence="7">
    <location>
        <begin position="401"/>
        <end position="655"/>
    </location>
</feature>
<dbReference type="GO" id="GO:0006302">
    <property type="term" value="P:double-strand break repair"/>
    <property type="evidence" value="ECO:0007669"/>
    <property type="project" value="TreeGrafter"/>
</dbReference>
<dbReference type="InterPro" id="IPR036397">
    <property type="entry name" value="RNaseH_sf"/>
</dbReference>
<evidence type="ECO:0000313" key="8">
    <source>
        <dbReference type="EMBL" id="ADU44559.1"/>
    </source>
</evidence>
<accession>E6VL64</accession>
<evidence type="ECO:0000259" key="7">
    <source>
        <dbReference type="SMART" id="SM00482"/>
    </source>
</evidence>
<sequence>MRRLHFDIEANGFLDTVTKVHCVNAKDLDTKEKFAFGPDQIPQALELLDKADEGIAHFGLGYDFLVLEKLHGFKLKKATDSFIIAKLMRPSQKDADTALVKAGRLPGKLHGKHSIEAWGYRLGVQKLHADIEDWSEFTPEMQERCESDVDVQDALWDWLKPDAYSQRAIELEHRIARLCRRMEAAGVWFDQEAAQKLHVALLGKQEHIANDLIAEFGSWYEPEKKGMGPDGFAQTWTPKKADPKRGYWGHYEQVEVPVTTFDPFEGTPTTITSVKRVFKGYPLTKIERVTFNPSSRKHIIKKLKEMGWEPQEFTESGEAKVDDDVLEGLTDTFPQASKLVEYLLLDKRLGQLADGDNAWLKKVHDDGKMHGAMDTMGTVHSRASHFSPNMGQVPAAKSPYGAECRALFGPNGIDTHTAGWGGEKEEIVQVGADMSGLQLRALAHLLHPLDGGAYSDIVTSGDVHWSHTQAMGLVGPEEPRDKHSELHNILREKGAKTFGYSYLFGCFPPKSGRVVRDCLTTAKNKNPEWGYLFDRFFKAMTTKGAIRIRSDKEVGTVVRKSFDERLKLGRLHAKLKACLKHYKNHLPGLDDRLVPCRSEHSALNFACSSIEAILCKQWLCDSVSALEAKGYVWGRDFVLMLWVHDEQQIACRKSIAEEVGKTLVECAKQAGVKLGFRVPLASEYKIGRNWLDCH</sequence>
<dbReference type="BioCyc" id="RPAL652103:RPDX1_RS14670-MONOMER"/>
<evidence type="ECO:0000256" key="6">
    <source>
        <dbReference type="ARBA" id="ARBA00049244"/>
    </source>
</evidence>
<evidence type="ECO:0000256" key="2">
    <source>
        <dbReference type="ARBA" id="ARBA00011541"/>
    </source>
</evidence>
<keyword evidence="8" id="KW-0548">Nucleotidyltransferase</keyword>